<proteinExistence type="predicted"/>
<protein>
    <recommendedName>
        <fullName evidence="4">Integral membrane protein</fullName>
    </recommendedName>
</protein>
<feature type="compositionally biased region" description="Basic and acidic residues" evidence="1">
    <location>
        <begin position="146"/>
        <end position="156"/>
    </location>
</feature>
<comment type="caution">
    <text evidence="2">The sequence shown here is derived from an EMBL/GenBank/DDBJ whole genome shotgun (WGS) entry which is preliminary data.</text>
</comment>
<accession>A0ABP6P1I2</accession>
<dbReference type="EMBL" id="BAAAUH010000004">
    <property type="protein sequence ID" value="GAA3162799.1"/>
    <property type="molecule type" value="Genomic_DNA"/>
</dbReference>
<gene>
    <name evidence="2" type="ORF">GCM10010451_08460</name>
</gene>
<evidence type="ECO:0000313" key="3">
    <source>
        <dbReference type="Proteomes" id="UP001501866"/>
    </source>
</evidence>
<reference evidence="3" key="1">
    <citation type="journal article" date="2019" name="Int. J. Syst. Evol. Microbiol.">
        <title>The Global Catalogue of Microorganisms (GCM) 10K type strain sequencing project: providing services to taxonomists for standard genome sequencing and annotation.</title>
        <authorList>
            <consortium name="The Broad Institute Genomics Platform"/>
            <consortium name="The Broad Institute Genome Sequencing Center for Infectious Disease"/>
            <person name="Wu L."/>
            <person name="Ma J."/>
        </authorList>
    </citation>
    <scope>NUCLEOTIDE SEQUENCE [LARGE SCALE GENOMIC DNA]</scope>
    <source>
        <strain evidence="3">JCM 9095</strain>
    </source>
</reference>
<keyword evidence="3" id="KW-1185">Reference proteome</keyword>
<dbReference type="Proteomes" id="UP001501866">
    <property type="component" value="Unassembled WGS sequence"/>
</dbReference>
<organism evidence="2 3">
    <name type="scientific">Streptomyces virens</name>
    <dbReference type="NCBI Taxonomy" id="285572"/>
    <lineage>
        <taxon>Bacteria</taxon>
        <taxon>Bacillati</taxon>
        <taxon>Actinomycetota</taxon>
        <taxon>Actinomycetes</taxon>
        <taxon>Kitasatosporales</taxon>
        <taxon>Streptomycetaceae</taxon>
        <taxon>Streptomyces</taxon>
    </lineage>
</organism>
<evidence type="ECO:0000313" key="2">
    <source>
        <dbReference type="EMBL" id="GAA3162799.1"/>
    </source>
</evidence>
<feature type="region of interest" description="Disordered" evidence="1">
    <location>
        <begin position="132"/>
        <end position="156"/>
    </location>
</feature>
<sequence>MGAGCPEVVGSAVVGLEAVGLAVVGLGAVGLEGVGPGAVCTGGVGTGVRDVTTGRVVRWGLVVGAGALWWWAVTRLLLVPGAGALEGAIAAGGWGLSVLPVHCVPRARAAGVPAAGRWRRAWRAGDGAVAEGIAGPPGWEDGGAGWREEGPGGTRE</sequence>
<evidence type="ECO:0000256" key="1">
    <source>
        <dbReference type="SAM" id="MobiDB-lite"/>
    </source>
</evidence>
<name>A0ABP6P1I2_9ACTN</name>
<evidence type="ECO:0008006" key="4">
    <source>
        <dbReference type="Google" id="ProtNLM"/>
    </source>
</evidence>